<dbReference type="Proteomes" id="UP001194468">
    <property type="component" value="Unassembled WGS sequence"/>
</dbReference>
<reference evidence="1" key="2">
    <citation type="journal article" date="2020" name="Nat. Commun.">
        <title>Large-scale genome sequencing of mycorrhizal fungi provides insights into the early evolution of symbiotic traits.</title>
        <authorList>
            <person name="Miyauchi S."/>
            <person name="Kiss E."/>
            <person name="Kuo A."/>
            <person name="Drula E."/>
            <person name="Kohler A."/>
            <person name="Sanchez-Garcia M."/>
            <person name="Morin E."/>
            <person name="Andreopoulos B."/>
            <person name="Barry K.W."/>
            <person name="Bonito G."/>
            <person name="Buee M."/>
            <person name="Carver A."/>
            <person name="Chen C."/>
            <person name="Cichocki N."/>
            <person name="Clum A."/>
            <person name="Culley D."/>
            <person name="Crous P.W."/>
            <person name="Fauchery L."/>
            <person name="Girlanda M."/>
            <person name="Hayes R.D."/>
            <person name="Keri Z."/>
            <person name="LaButti K."/>
            <person name="Lipzen A."/>
            <person name="Lombard V."/>
            <person name="Magnuson J."/>
            <person name="Maillard F."/>
            <person name="Murat C."/>
            <person name="Nolan M."/>
            <person name="Ohm R.A."/>
            <person name="Pangilinan J."/>
            <person name="Pereira M.F."/>
            <person name="Perotto S."/>
            <person name="Peter M."/>
            <person name="Pfister S."/>
            <person name="Riley R."/>
            <person name="Sitrit Y."/>
            <person name="Stielow J.B."/>
            <person name="Szollosi G."/>
            <person name="Zifcakova L."/>
            <person name="Stursova M."/>
            <person name="Spatafora J.W."/>
            <person name="Tedersoo L."/>
            <person name="Vaario L.M."/>
            <person name="Yamada A."/>
            <person name="Yan M."/>
            <person name="Wang P."/>
            <person name="Xu J."/>
            <person name="Bruns T."/>
            <person name="Baldrian P."/>
            <person name="Vilgalys R."/>
            <person name="Dunand C."/>
            <person name="Henrissat B."/>
            <person name="Grigoriev I.V."/>
            <person name="Hibbett D."/>
            <person name="Nagy L.G."/>
            <person name="Martin F.M."/>
        </authorList>
    </citation>
    <scope>NUCLEOTIDE SEQUENCE</scope>
    <source>
        <strain evidence="1">BED1</strain>
    </source>
</reference>
<dbReference type="EMBL" id="WHUW01000378">
    <property type="protein sequence ID" value="KAF8415053.1"/>
    <property type="molecule type" value="Genomic_DNA"/>
</dbReference>
<keyword evidence="3" id="KW-1185">Reference proteome</keyword>
<protein>
    <submittedName>
        <fullName evidence="1">Uncharacterized protein</fullName>
    </submittedName>
</protein>
<proteinExistence type="predicted"/>
<name>A0AAD4BAV1_BOLED</name>
<reference evidence="1" key="1">
    <citation type="submission" date="2019-10" db="EMBL/GenBank/DDBJ databases">
        <authorList>
            <consortium name="DOE Joint Genome Institute"/>
            <person name="Kuo A."/>
            <person name="Miyauchi S."/>
            <person name="Kiss E."/>
            <person name="Drula E."/>
            <person name="Kohler A."/>
            <person name="Sanchez-Garcia M."/>
            <person name="Andreopoulos B."/>
            <person name="Barry K.W."/>
            <person name="Bonito G."/>
            <person name="Buee M."/>
            <person name="Carver A."/>
            <person name="Chen C."/>
            <person name="Cichocki N."/>
            <person name="Clum A."/>
            <person name="Culley D."/>
            <person name="Crous P.W."/>
            <person name="Fauchery L."/>
            <person name="Girlanda M."/>
            <person name="Hayes R."/>
            <person name="Keri Z."/>
            <person name="LaButti K."/>
            <person name="Lipzen A."/>
            <person name="Lombard V."/>
            <person name="Magnuson J."/>
            <person name="Maillard F."/>
            <person name="Morin E."/>
            <person name="Murat C."/>
            <person name="Nolan M."/>
            <person name="Ohm R."/>
            <person name="Pangilinan J."/>
            <person name="Pereira M."/>
            <person name="Perotto S."/>
            <person name="Peter M."/>
            <person name="Riley R."/>
            <person name="Sitrit Y."/>
            <person name="Stielow B."/>
            <person name="Szollosi G."/>
            <person name="Zifcakova L."/>
            <person name="Stursova M."/>
            <person name="Spatafora J.W."/>
            <person name="Tedersoo L."/>
            <person name="Vaario L.-M."/>
            <person name="Yamada A."/>
            <person name="Yan M."/>
            <person name="Wang P."/>
            <person name="Xu J."/>
            <person name="Bruns T."/>
            <person name="Baldrian P."/>
            <person name="Vilgalys R."/>
            <person name="Henrissat B."/>
            <person name="Grigoriev I.V."/>
            <person name="Hibbett D."/>
            <person name="Nagy L.G."/>
            <person name="Martin F.M."/>
        </authorList>
    </citation>
    <scope>NUCLEOTIDE SEQUENCE</scope>
    <source>
        <strain evidence="1">BED1</strain>
    </source>
</reference>
<gene>
    <name evidence="2" type="ORF">L210DRAFT_3527956</name>
    <name evidence="1" type="ORF">L210DRAFT_3588216</name>
</gene>
<dbReference type="EMBL" id="WHUW01000005">
    <property type="protein sequence ID" value="KAF8445567.1"/>
    <property type="molecule type" value="Genomic_DNA"/>
</dbReference>
<comment type="caution">
    <text evidence="1">The sequence shown here is derived from an EMBL/GenBank/DDBJ whole genome shotgun (WGS) entry which is preliminary data.</text>
</comment>
<organism evidence="1 3">
    <name type="scientific">Boletus edulis BED1</name>
    <dbReference type="NCBI Taxonomy" id="1328754"/>
    <lineage>
        <taxon>Eukaryota</taxon>
        <taxon>Fungi</taxon>
        <taxon>Dikarya</taxon>
        <taxon>Basidiomycota</taxon>
        <taxon>Agaricomycotina</taxon>
        <taxon>Agaricomycetes</taxon>
        <taxon>Agaricomycetidae</taxon>
        <taxon>Boletales</taxon>
        <taxon>Boletineae</taxon>
        <taxon>Boletaceae</taxon>
        <taxon>Boletoideae</taxon>
        <taxon>Boletus</taxon>
    </lineage>
</organism>
<evidence type="ECO:0000313" key="3">
    <source>
        <dbReference type="Proteomes" id="UP001194468"/>
    </source>
</evidence>
<accession>A0AAD4BAV1</accession>
<evidence type="ECO:0000313" key="1">
    <source>
        <dbReference type="EMBL" id="KAF8415053.1"/>
    </source>
</evidence>
<sequence length="64" mass="7171">MRRVDFSASNNRLKFRQVPAQDPFTSLNQFPAQLPTSFGTGSSLDIVVQVTRPPVLYAVEKEMS</sequence>
<dbReference type="AlphaFoldDB" id="A0AAD4BAV1"/>
<evidence type="ECO:0000313" key="2">
    <source>
        <dbReference type="EMBL" id="KAF8445567.1"/>
    </source>
</evidence>